<evidence type="ECO:0000313" key="2">
    <source>
        <dbReference type="EMBL" id="EQD36528.1"/>
    </source>
</evidence>
<organism evidence="2">
    <name type="scientific">mine drainage metagenome</name>
    <dbReference type="NCBI Taxonomy" id="410659"/>
    <lineage>
        <taxon>unclassified sequences</taxon>
        <taxon>metagenomes</taxon>
        <taxon>ecological metagenomes</taxon>
    </lineage>
</organism>
<reference evidence="2" key="1">
    <citation type="submission" date="2013-08" db="EMBL/GenBank/DDBJ databases">
        <authorList>
            <person name="Mendez C."/>
            <person name="Richter M."/>
            <person name="Ferrer M."/>
            <person name="Sanchez J."/>
        </authorList>
    </citation>
    <scope>NUCLEOTIDE SEQUENCE</scope>
</reference>
<feature type="non-terminal residue" evidence="2">
    <location>
        <position position="171"/>
    </location>
</feature>
<name>T0YTN5_9ZZZZ</name>
<protein>
    <submittedName>
        <fullName evidence="2">LexA DNA-binding region domain protein</fullName>
        <ecNumber evidence="2">3.4.21.88</ecNumber>
    </submittedName>
</protein>
<dbReference type="Gene3D" id="1.10.10.10">
    <property type="entry name" value="Winged helix-like DNA-binding domain superfamily/Winged helix DNA-binding domain"/>
    <property type="match status" value="1"/>
</dbReference>
<evidence type="ECO:0000259" key="1">
    <source>
        <dbReference type="Pfam" id="PF01726"/>
    </source>
</evidence>
<dbReference type="EC" id="3.4.21.88" evidence="2"/>
<dbReference type="AlphaFoldDB" id="T0YTN5"/>
<dbReference type="Pfam" id="PF01726">
    <property type="entry name" value="LexA_DNA_bind"/>
    <property type="match status" value="1"/>
</dbReference>
<dbReference type="GO" id="GO:0006508">
    <property type="term" value="P:proteolysis"/>
    <property type="evidence" value="ECO:0007669"/>
    <property type="project" value="InterPro"/>
</dbReference>
<feature type="domain" description="LexA repressor DNA-binding" evidence="1">
    <location>
        <begin position="1"/>
        <end position="64"/>
    </location>
</feature>
<dbReference type="SUPFAM" id="SSF46785">
    <property type="entry name" value="Winged helix' DNA-binding domain"/>
    <property type="match status" value="1"/>
</dbReference>
<keyword evidence="2" id="KW-0378">Hydrolase</keyword>
<dbReference type="InterPro" id="IPR036390">
    <property type="entry name" value="WH_DNA-bd_sf"/>
</dbReference>
<proteinExistence type="predicted"/>
<dbReference type="EMBL" id="AUZX01013151">
    <property type="protein sequence ID" value="EQD36528.1"/>
    <property type="molecule type" value="Genomic_DNA"/>
</dbReference>
<dbReference type="InterPro" id="IPR006199">
    <property type="entry name" value="LexA_DNA-bd_dom"/>
</dbReference>
<dbReference type="GO" id="GO:0003677">
    <property type="term" value="F:DNA binding"/>
    <property type="evidence" value="ECO:0007669"/>
    <property type="project" value="UniProtKB-KW"/>
</dbReference>
<accession>T0YTN5</accession>
<sequence length="171" mass="19062">MRPLTEKQREALNFIATTIRLTQRPPTIIEVSRHMGSDNSRRGLGHIEALEKKGYLVREPGQARSIRLTPAGLSLFEKTGPSLPREIPLLSSRASEDRSHRTIPVPGDFFGERPDFAFHLDTDAVFPDGQILHHDILFVQEAPPSEGETAVVEDPISGILTLYTVSKKAWT</sequence>
<dbReference type="InterPro" id="IPR036388">
    <property type="entry name" value="WH-like_DNA-bd_sf"/>
</dbReference>
<keyword evidence="2" id="KW-0238">DNA-binding</keyword>
<gene>
    <name evidence="2" type="ORF">B1A_17861</name>
</gene>
<comment type="caution">
    <text evidence="2">The sequence shown here is derived from an EMBL/GenBank/DDBJ whole genome shotgun (WGS) entry which is preliminary data.</text>
</comment>
<dbReference type="GO" id="GO:0004252">
    <property type="term" value="F:serine-type endopeptidase activity"/>
    <property type="evidence" value="ECO:0007669"/>
    <property type="project" value="UniProtKB-EC"/>
</dbReference>
<reference evidence="2" key="2">
    <citation type="journal article" date="2014" name="ISME J.">
        <title>Microbial stratification in low pH oxic and suboxic macroscopic growths along an acid mine drainage.</title>
        <authorList>
            <person name="Mendez-Garcia C."/>
            <person name="Mesa V."/>
            <person name="Sprenger R.R."/>
            <person name="Richter M."/>
            <person name="Diez M.S."/>
            <person name="Solano J."/>
            <person name="Bargiela R."/>
            <person name="Golyshina O.V."/>
            <person name="Manteca A."/>
            <person name="Ramos J.L."/>
            <person name="Gallego J.R."/>
            <person name="Llorente I."/>
            <person name="Martins Dos Santos V.A."/>
            <person name="Jensen O.N."/>
            <person name="Pelaez A.I."/>
            <person name="Sanchez J."/>
            <person name="Ferrer M."/>
        </authorList>
    </citation>
    <scope>NUCLEOTIDE SEQUENCE</scope>
</reference>